<dbReference type="EMBL" id="CP042912">
    <property type="protein sequence ID" value="QEG21055.1"/>
    <property type="molecule type" value="Genomic_DNA"/>
</dbReference>
<evidence type="ECO:0000256" key="1">
    <source>
        <dbReference type="ARBA" id="ARBA00004141"/>
    </source>
</evidence>
<dbReference type="GO" id="GO:0016020">
    <property type="term" value="C:membrane"/>
    <property type="evidence" value="ECO:0007669"/>
    <property type="project" value="UniProtKB-SubCell"/>
</dbReference>
<dbReference type="Pfam" id="PF00916">
    <property type="entry name" value="Sulfate_transp"/>
    <property type="match status" value="1"/>
</dbReference>
<feature type="transmembrane region" description="Helical" evidence="5">
    <location>
        <begin position="222"/>
        <end position="240"/>
    </location>
</feature>
<evidence type="ECO:0000313" key="8">
    <source>
        <dbReference type="Proteomes" id="UP000322214"/>
    </source>
</evidence>
<keyword evidence="8" id="KW-1185">Reference proteome</keyword>
<dbReference type="SUPFAM" id="SSF52091">
    <property type="entry name" value="SpoIIaa-like"/>
    <property type="match status" value="1"/>
</dbReference>
<feature type="transmembrane region" description="Helical" evidence="5">
    <location>
        <begin position="423"/>
        <end position="452"/>
    </location>
</feature>
<dbReference type="GO" id="GO:0006808">
    <property type="term" value="P:regulation of nitrogen utilization"/>
    <property type="evidence" value="ECO:0007669"/>
    <property type="project" value="InterPro"/>
</dbReference>
<dbReference type="Gene3D" id="3.30.750.24">
    <property type="entry name" value="STAS domain"/>
    <property type="match status" value="1"/>
</dbReference>
<keyword evidence="4 5" id="KW-0472">Membrane</keyword>
<dbReference type="OrthoDB" id="9769739at2"/>
<dbReference type="KEGG" id="mff:MFFC18_09070"/>
<feature type="transmembrane region" description="Helical" evidence="5">
    <location>
        <begin position="31"/>
        <end position="50"/>
    </location>
</feature>
<proteinExistence type="predicted"/>
<dbReference type="GO" id="GO:0055085">
    <property type="term" value="P:transmembrane transport"/>
    <property type="evidence" value="ECO:0007669"/>
    <property type="project" value="InterPro"/>
</dbReference>
<dbReference type="Pfam" id="PF00543">
    <property type="entry name" value="P-II"/>
    <property type="match status" value="1"/>
</dbReference>
<dbReference type="STRING" id="980251.GCA_001642875_02033"/>
<dbReference type="GO" id="GO:0030234">
    <property type="term" value="F:enzyme regulator activity"/>
    <property type="evidence" value="ECO:0007669"/>
    <property type="project" value="InterPro"/>
</dbReference>
<evidence type="ECO:0000259" key="6">
    <source>
        <dbReference type="Pfam" id="PF00916"/>
    </source>
</evidence>
<evidence type="ECO:0000256" key="3">
    <source>
        <dbReference type="ARBA" id="ARBA00022989"/>
    </source>
</evidence>
<dbReference type="Proteomes" id="UP000322214">
    <property type="component" value="Chromosome"/>
</dbReference>
<accession>A0A5B9P787</accession>
<dbReference type="RefSeq" id="WP_075081915.1">
    <property type="nucleotide sequence ID" value="NZ_CP042912.1"/>
</dbReference>
<keyword evidence="3 5" id="KW-1133">Transmembrane helix</keyword>
<feature type="transmembrane region" description="Helical" evidence="5">
    <location>
        <begin position="56"/>
        <end position="73"/>
    </location>
</feature>
<protein>
    <submittedName>
        <fullName evidence="7">C4-dicarboxylic acid transporter DauA</fullName>
    </submittedName>
</protein>
<evidence type="ECO:0000256" key="5">
    <source>
        <dbReference type="SAM" id="Phobius"/>
    </source>
</evidence>
<feature type="domain" description="SLC26A/SulP transporter" evidence="6">
    <location>
        <begin position="27"/>
        <end position="429"/>
    </location>
</feature>
<dbReference type="AlphaFoldDB" id="A0A5B9P787"/>
<dbReference type="PANTHER" id="PTHR11814">
    <property type="entry name" value="SULFATE TRANSPORTER"/>
    <property type="match status" value="1"/>
</dbReference>
<feature type="transmembrane region" description="Helical" evidence="5">
    <location>
        <begin position="114"/>
        <end position="135"/>
    </location>
</feature>
<dbReference type="InterPro" id="IPR036513">
    <property type="entry name" value="STAS_dom_sf"/>
</dbReference>
<gene>
    <name evidence="7" type="primary">dauA_2</name>
    <name evidence="7" type="ORF">MFFC18_09070</name>
</gene>
<evidence type="ECO:0000313" key="7">
    <source>
        <dbReference type="EMBL" id="QEG21055.1"/>
    </source>
</evidence>
<feature type="transmembrane region" description="Helical" evidence="5">
    <location>
        <begin position="293"/>
        <end position="311"/>
    </location>
</feature>
<name>A0A5B9P787_9BACT</name>
<dbReference type="InterPro" id="IPR015867">
    <property type="entry name" value="N-reg_PII/ATP_PRibTrfase_C"/>
</dbReference>
<dbReference type="InterPro" id="IPR002187">
    <property type="entry name" value="N-reg_PII"/>
</dbReference>
<feature type="transmembrane region" description="Helical" evidence="5">
    <location>
        <begin position="85"/>
        <end position="108"/>
    </location>
</feature>
<dbReference type="SUPFAM" id="SSF54913">
    <property type="entry name" value="GlnB-like"/>
    <property type="match status" value="1"/>
</dbReference>
<feature type="transmembrane region" description="Helical" evidence="5">
    <location>
        <begin position="147"/>
        <end position="171"/>
    </location>
</feature>
<comment type="subcellular location">
    <subcellularLocation>
        <location evidence="1">Membrane</location>
        <topology evidence="1">Multi-pass membrane protein</topology>
    </subcellularLocation>
</comment>
<dbReference type="InterPro" id="IPR011547">
    <property type="entry name" value="SLC26A/SulP_dom"/>
</dbReference>
<dbReference type="InterPro" id="IPR011322">
    <property type="entry name" value="N-reg_PII-like_a/b"/>
</dbReference>
<dbReference type="Gene3D" id="3.30.70.120">
    <property type="match status" value="1"/>
</dbReference>
<feature type="transmembrane region" description="Helical" evidence="5">
    <location>
        <begin position="331"/>
        <end position="350"/>
    </location>
</feature>
<sequence>MNSQIDELNSVQTEKPVGNVNGFIKYLRYDLISGFLVFLIALPLCLGIALACGYPAIAGIFTAVVGSLVATFISDSELTIKGPAAGLIVIAIGCIESFGGDGAMGGFTEIDMQAYKLALAVGVGAAVLQILFGMFRGGILGEFFPLAAVHGMLAAIGIIIMVKQLPIALGYEGGKGEPLEMLQEIPHYIQHLNPEIALIGVIGLAIMFLWPIMQKSTAILKAVPSPLVVLLVTVPMGMYFDLLHEHGYEFNGHQYKVGESFLVQMPDRVFGMFDFITTPDFAAYSPKHLGNSIVWILMFFVIGSLESILSAKAVDVIDPWKRKTNMNRDTIAVGVGNLIASFIGGLPMISEIVRSKANIDNGARTRFANLWHGLFLLACVALLPTVLHRIPLAALAAMLIYTGFRLTHPTEFVHTYRTGPEQLIIFVATLVGVLATDLLIGIAIGIGVKMFIHLLNGVPVSSLFKPYLDITIKDDNTALVQAHKSAVFSNWIQFRSKLVNEGLNERRNVILDMSDTQLVDHSVMEKLHELESDFSDANLELRVVGLDEHKHLAEHKHSARKRAIEKLRRITIIVSANIQDEVCRNVIGLGASGYTLTNVEGVGRHQIHDAQGSLPSATRMTKIEVIVPRPIGNEIVDYCRNELAEKHPNSVCTELVEVLKKEHFVPTI</sequence>
<reference evidence="7 8" key="1">
    <citation type="submission" date="2019-08" db="EMBL/GenBank/DDBJ databases">
        <title>Deep-cultivation of Planctomycetes and their phenomic and genomic characterization uncovers novel biology.</title>
        <authorList>
            <person name="Wiegand S."/>
            <person name="Jogler M."/>
            <person name="Boedeker C."/>
            <person name="Pinto D."/>
            <person name="Vollmers J."/>
            <person name="Rivas-Marin E."/>
            <person name="Kohn T."/>
            <person name="Peeters S.H."/>
            <person name="Heuer A."/>
            <person name="Rast P."/>
            <person name="Oberbeckmann S."/>
            <person name="Bunk B."/>
            <person name="Jeske O."/>
            <person name="Meyerdierks A."/>
            <person name="Storesund J.E."/>
            <person name="Kallscheuer N."/>
            <person name="Luecker S."/>
            <person name="Lage O.M."/>
            <person name="Pohl T."/>
            <person name="Merkel B.J."/>
            <person name="Hornburger P."/>
            <person name="Mueller R.-W."/>
            <person name="Bruemmer F."/>
            <person name="Labrenz M."/>
            <person name="Spormann A.M."/>
            <person name="Op den Camp H."/>
            <person name="Overmann J."/>
            <person name="Amann R."/>
            <person name="Jetten M.S.M."/>
            <person name="Mascher T."/>
            <person name="Medema M.H."/>
            <person name="Devos D.P."/>
            <person name="Kaster A.-K."/>
            <person name="Ovreas L."/>
            <person name="Rohde M."/>
            <person name="Galperin M.Y."/>
            <person name="Jogler C."/>
        </authorList>
    </citation>
    <scope>NUCLEOTIDE SEQUENCE [LARGE SCALE GENOMIC DNA]</scope>
    <source>
        <strain evidence="7 8">FC18</strain>
    </source>
</reference>
<dbReference type="InterPro" id="IPR001902">
    <property type="entry name" value="SLC26A/SulP_fam"/>
</dbReference>
<organism evidence="7 8">
    <name type="scientific">Mariniblastus fucicola</name>
    <dbReference type="NCBI Taxonomy" id="980251"/>
    <lineage>
        <taxon>Bacteria</taxon>
        <taxon>Pseudomonadati</taxon>
        <taxon>Planctomycetota</taxon>
        <taxon>Planctomycetia</taxon>
        <taxon>Pirellulales</taxon>
        <taxon>Pirellulaceae</taxon>
        <taxon>Mariniblastus</taxon>
    </lineage>
</organism>
<evidence type="ECO:0000256" key="2">
    <source>
        <dbReference type="ARBA" id="ARBA00022692"/>
    </source>
</evidence>
<feature type="transmembrane region" description="Helical" evidence="5">
    <location>
        <begin position="191"/>
        <end position="210"/>
    </location>
</feature>
<keyword evidence="2 5" id="KW-0812">Transmembrane</keyword>
<evidence type="ECO:0000256" key="4">
    <source>
        <dbReference type="ARBA" id="ARBA00023136"/>
    </source>
</evidence>
<feature type="transmembrane region" description="Helical" evidence="5">
    <location>
        <begin position="370"/>
        <end position="402"/>
    </location>
</feature>